<feature type="signal peptide" evidence="1">
    <location>
        <begin position="1"/>
        <end position="18"/>
    </location>
</feature>
<dbReference type="PANTHER" id="PTHR13833:SF71">
    <property type="entry name" value="NHL DOMAIN-CONTAINING PROTEIN"/>
    <property type="match status" value="1"/>
</dbReference>
<gene>
    <name evidence="2" type="ORF">HMF3257_36015</name>
</gene>
<protein>
    <recommendedName>
        <fullName evidence="4">6-bladed beta-propeller</fullName>
    </recommendedName>
</protein>
<dbReference type="OrthoDB" id="791543at2"/>
<dbReference type="AlphaFoldDB" id="A0A327NVW6"/>
<dbReference type="SUPFAM" id="SSF63829">
    <property type="entry name" value="Calcium-dependent phosphotriesterase"/>
    <property type="match status" value="1"/>
</dbReference>
<reference evidence="2 3" key="1">
    <citation type="submission" date="2018-06" db="EMBL/GenBank/DDBJ databases">
        <title>Spirosoma sp. HMF3257 Genome sequencing and assembly.</title>
        <authorList>
            <person name="Kang H."/>
            <person name="Cha I."/>
            <person name="Kim H."/>
            <person name="Kang J."/>
            <person name="Joh K."/>
        </authorList>
    </citation>
    <scope>NUCLEOTIDE SEQUENCE [LARGE SCALE GENOMIC DNA]</scope>
    <source>
        <strain evidence="2 3">HMF3257</strain>
    </source>
</reference>
<feature type="chain" id="PRO_5016342533" description="6-bladed beta-propeller" evidence="1">
    <location>
        <begin position="19"/>
        <end position="381"/>
    </location>
</feature>
<sequence length="381" mass="41030">MKKTLLSLLLLTTSLACTTPDSNTITPTPGGTNPDNGSTAGKLPYVTITTIAGSDTKKGFVDGKGTAAKFEYPAQMVFDKYDNLYVIDQRISYYGGSVIRKVDPAGNVTTFARGLGSVTDICVDPRDGLTLYAIESGDAIGVPNGIFRISSTGVVTRLSGGPDPDGGYTFGYRDGPLARAKFNSPWSIIMDKAGMLYIGDGLNHCIRKVDLSTNTVSTFAGKPLDNTSVCKLVDGKGSEAQFCTLEDFTFDNAGNLYVPDWGTHSVRMITPDGIVSTYMGLGTGYTADQPRSKSGVYQPYRVQYDSVNKRLIIVVDTGSRLLMVTSDDYVHSLGRVLSSDYADTSPGTSQTTASMAINSKGELFTLDKYNHCIRKRTITWK</sequence>
<accession>A0A327NVW6</accession>
<dbReference type="Proteomes" id="UP000249016">
    <property type="component" value="Unassembled WGS sequence"/>
</dbReference>
<dbReference type="RefSeq" id="WP_111349665.1">
    <property type="nucleotide sequence ID" value="NZ_QLII01000001.1"/>
</dbReference>
<dbReference type="EMBL" id="QLII01000001">
    <property type="protein sequence ID" value="RAI78156.1"/>
    <property type="molecule type" value="Genomic_DNA"/>
</dbReference>
<keyword evidence="1" id="KW-0732">Signal</keyword>
<dbReference type="InterPro" id="IPR011042">
    <property type="entry name" value="6-blade_b-propeller_TolB-like"/>
</dbReference>
<comment type="caution">
    <text evidence="2">The sequence shown here is derived from an EMBL/GenBank/DDBJ whole genome shotgun (WGS) entry which is preliminary data.</text>
</comment>
<evidence type="ECO:0000313" key="2">
    <source>
        <dbReference type="EMBL" id="RAI78156.1"/>
    </source>
</evidence>
<evidence type="ECO:0008006" key="4">
    <source>
        <dbReference type="Google" id="ProtNLM"/>
    </source>
</evidence>
<proteinExistence type="predicted"/>
<organism evidence="2 3">
    <name type="scientific">Spirosoma telluris</name>
    <dbReference type="NCBI Taxonomy" id="2183553"/>
    <lineage>
        <taxon>Bacteria</taxon>
        <taxon>Pseudomonadati</taxon>
        <taxon>Bacteroidota</taxon>
        <taxon>Cytophagia</taxon>
        <taxon>Cytophagales</taxon>
        <taxon>Cytophagaceae</taxon>
        <taxon>Spirosoma</taxon>
    </lineage>
</organism>
<name>A0A327NVW6_9BACT</name>
<keyword evidence="3" id="KW-1185">Reference proteome</keyword>
<evidence type="ECO:0000256" key="1">
    <source>
        <dbReference type="SAM" id="SignalP"/>
    </source>
</evidence>
<evidence type="ECO:0000313" key="3">
    <source>
        <dbReference type="Proteomes" id="UP000249016"/>
    </source>
</evidence>
<dbReference type="PROSITE" id="PS51257">
    <property type="entry name" value="PROKAR_LIPOPROTEIN"/>
    <property type="match status" value="1"/>
</dbReference>
<dbReference type="PANTHER" id="PTHR13833">
    <property type="match status" value="1"/>
</dbReference>
<dbReference type="Gene3D" id="2.120.10.30">
    <property type="entry name" value="TolB, C-terminal domain"/>
    <property type="match status" value="3"/>
</dbReference>